<dbReference type="Proteomes" id="UP000494206">
    <property type="component" value="Unassembled WGS sequence"/>
</dbReference>
<comment type="caution">
    <text evidence="2">The sequence shown here is derived from an EMBL/GenBank/DDBJ whole genome shotgun (WGS) entry which is preliminary data.</text>
</comment>
<name>A0A8S1EMP2_9PELO</name>
<keyword evidence="1" id="KW-1133">Transmembrane helix</keyword>
<dbReference type="EMBL" id="CADEPM010000003">
    <property type="protein sequence ID" value="CAB3401453.1"/>
    <property type="molecule type" value="Genomic_DNA"/>
</dbReference>
<accession>A0A8S1EMP2</accession>
<feature type="transmembrane region" description="Helical" evidence="1">
    <location>
        <begin position="33"/>
        <end position="59"/>
    </location>
</feature>
<proteinExistence type="predicted"/>
<sequence>MTNQYQDVPSAERAAADAATSSSLKQLRDTVSLAALIFGNIIITISTLAFPIIVIIIGYTNRDRCDAEPMIPVWLIVFGALMLVTSASLKILGKLHPAEHDTPDEAEARRNRWVAHIPNAFVGPYLAVAAILFVKFIWIAVGCFWMIGTFGSPLDCHWTAYWLAFAFAFVAGGACLLFILTVCVAFGCCIVREVRIRKNLH</sequence>
<protein>
    <submittedName>
        <fullName evidence="2">Uncharacterized protein</fullName>
    </submittedName>
</protein>
<dbReference type="InterPro" id="IPR040350">
    <property type="entry name" value="TMEM272"/>
</dbReference>
<keyword evidence="1" id="KW-0812">Transmembrane</keyword>
<dbReference type="AlphaFoldDB" id="A0A8S1EMP2"/>
<dbReference type="PANTHER" id="PTHR33444">
    <property type="entry name" value="SI:DKEY-19B23.12-RELATED"/>
    <property type="match status" value="1"/>
</dbReference>
<keyword evidence="3" id="KW-1185">Reference proteome</keyword>
<dbReference type="OrthoDB" id="6157510at2759"/>
<gene>
    <name evidence="2" type="ORF">CBOVIS_LOCUS4200</name>
</gene>
<evidence type="ECO:0000313" key="2">
    <source>
        <dbReference type="EMBL" id="CAB3401453.1"/>
    </source>
</evidence>
<keyword evidence="1" id="KW-0472">Membrane</keyword>
<feature type="transmembrane region" description="Helical" evidence="1">
    <location>
        <begin position="125"/>
        <end position="148"/>
    </location>
</feature>
<feature type="transmembrane region" description="Helical" evidence="1">
    <location>
        <begin position="71"/>
        <end position="92"/>
    </location>
</feature>
<feature type="transmembrane region" description="Helical" evidence="1">
    <location>
        <begin position="160"/>
        <end position="191"/>
    </location>
</feature>
<organism evidence="2 3">
    <name type="scientific">Caenorhabditis bovis</name>
    <dbReference type="NCBI Taxonomy" id="2654633"/>
    <lineage>
        <taxon>Eukaryota</taxon>
        <taxon>Metazoa</taxon>
        <taxon>Ecdysozoa</taxon>
        <taxon>Nematoda</taxon>
        <taxon>Chromadorea</taxon>
        <taxon>Rhabditida</taxon>
        <taxon>Rhabditina</taxon>
        <taxon>Rhabditomorpha</taxon>
        <taxon>Rhabditoidea</taxon>
        <taxon>Rhabditidae</taxon>
        <taxon>Peloderinae</taxon>
        <taxon>Caenorhabditis</taxon>
    </lineage>
</organism>
<dbReference type="PANTHER" id="PTHR33444:SF7">
    <property type="entry name" value="TRANSMEMBRANE PROTEIN 272"/>
    <property type="match status" value="1"/>
</dbReference>
<evidence type="ECO:0000313" key="3">
    <source>
        <dbReference type="Proteomes" id="UP000494206"/>
    </source>
</evidence>
<evidence type="ECO:0000256" key="1">
    <source>
        <dbReference type="SAM" id="Phobius"/>
    </source>
</evidence>
<reference evidence="2 3" key="1">
    <citation type="submission" date="2020-04" db="EMBL/GenBank/DDBJ databases">
        <authorList>
            <person name="Laetsch R D."/>
            <person name="Stevens L."/>
            <person name="Kumar S."/>
            <person name="Blaxter L. M."/>
        </authorList>
    </citation>
    <scope>NUCLEOTIDE SEQUENCE [LARGE SCALE GENOMIC DNA]</scope>
</reference>